<name>A0A2K9LSR9_9VIRU</name>
<dbReference type="GO" id="GO:0042025">
    <property type="term" value="C:host cell nucleus"/>
    <property type="evidence" value="ECO:0007669"/>
    <property type="project" value="UniProtKB-SubCell"/>
</dbReference>
<dbReference type="Pfam" id="PF02407">
    <property type="entry name" value="Viral_Rep"/>
    <property type="match status" value="1"/>
</dbReference>
<accession>A0A2K9LSR9</accession>
<protein>
    <submittedName>
        <fullName evidence="13">Rep</fullName>
    </submittedName>
</protein>
<dbReference type="GO" id="GO:0003677">
    <property type="term" value="F:DNA binding"/>
    <property type="evidence" value="ECO:0007669"/>
    <property type="project" value="UniProtKB-KW"/>
</dbReference>
<gene>
    <name evidence="13" type="primary">Rep</name>
</gene>
<sequence>MQVETVTTAPQTTQKVAKAKHWAGCTLNNYTPQDEARFLANIQPLADYYVYGKEVAPSGTPHLQFMVCFKKQTSSVAVQKLLKAAWFVKSAKSTMQQASDYCKKDGNFVEFGTLPLDQTVKSRQIIADKYADTIAKAKADKMDEIIPEHQLRYYKTIKAIQADHKIIPKNLDWINTPNIWIYGPTGMRRSKG</sequence>
<evidence type="ECO:0000256" key="9">
    <source>
        <dbReference type="ARBA" id="ARBA00022801"/>
    </source>
</evidence>
<dbReference type="Gene3D" id="3.40.1310.20">
    <property type="match status" value="1"/>
</dbReference>
<dbReference type="GO" id="GO:0016787">
    <property type="term" value="F:hydrolase activity"/>
    <property type="evidence" value="ECO:0007669"/>
    <property type="project" value="UniProtKB-KW"/>
</dbReference>
<feature type="domain" description="CRESS-DNA virus Rep endonuclease" evidence="12">
    <location>
        <begin position="16"/>
        <end position="114"/>
    </location>
</feature>
<proteinExistence type="predicted"/>
<evidence type="ECO:0000256" key="3">
    <source>
        <dbReference type="ARBA" id="ARBA00022695"/>
    </source>
</evidence>
<keyword evidence="11" id="KW-0238">DNA-binding</keyword>
<dbReference type="GO" id="GO:0046872">
    <property type="term" value="F:metal ion binding"/>
    <property type="evidence" value="ECO:0007669"/>
    <property type="project" value="UniProtKB-KW"/>
</dbReference>
<evidence type="ECO:0000256" key="2">
    <source>
        <dbReference type="ARBA" id="ARBA00022679"/>
    </source>
</evidence>
<evidence type="ECO:0000256" key="11">
    <source>
        <dbReference type="ARBA" id="ARBA00023125"/>
    </source>
</evidence>
<comment type="subcellular location">
    <subcellularLocation>
        <location evidence="1">Host nucleus</location>
    </subcellularLocation>
</comment>
<evidence type="ECO:0000256" key="1">
    <source>
        <dbReference type="ARBA" id="ARBA00004147"/>
    </source>
</evidence>
<keyword evidence="4" id="KW-0235">DNA replication</keyword>
<keyword evidence="5" id="KW-0540">Nuclease</keyword>
<keyword evidence="6" id="KW-0479">Metal-binding</keyword>
<evidence type="ECO:0000256" key="6">
    <source>
        <dbReference type="ARBA" id="ARBA00022723"/>
    </source>
</evidence>
<keyword evidence="8" id="KW-0255">Endonuclease</keyword>
<keyword evidence="3" id="KW-0548">Nucleotidyltransferase</keyword>
<keyword evidence="9" id="KW-0378">Hydrolase</keyword>
<dbReference type="GO" id="GO:0004519">
    <property type="term" value="F:endonuclease activity"/>
    <property type="evidence" value="ECO:0007669"/>
    <property type="project" value="UniProtKB-KW"/>
</dbReference>
<dbReference type="GO" id="GO:0000166">
    <property type="term" value="F:nucleotide binding"/>
    <property type="evidence" value="ECO:0007669"/>
    <property type="project" value="UniProtKB-KW"/>
</dbReference>
<dbReference type="GO" id="GO:0006260">
    <property type="term" value="P:DNA replication"/>
    <property type="evidence" value="ECO:0007669"/>
    <property type="project" value="UniProtKB-KW"/>
</dbReference>
<evidence type="ECO:0000313" key="13">
    <source>
        <dbReference type="EMBL" id="AUM61926.1"/>
    </source>
</evidence>
<organism evidence="13">
    <name type="scientific">uncultured virus</name>
    <dbReference type="NCBI Taxonomy" id="340016"/>
    <lineage>
        <taxon>Viruses</taxon>
        <taxon>environmental samples</taxon>
    </lineage>
</organism>
<evidence type="ECO:0000256" key="4">
    <source>
        <dbReference type="ARBA" id="ARBA00022705"/>
    </source>
</evidence>
<evidence type="ECO:0000256" key="5">
    <source>
        <dbReference type="ARBA" id="ARBA00022722"/>
    </source>
</evidence>
<dbReference type="PROSITE" id="PS52020">
    <property type="entry name" value="CRESS_DNA_REP"/>
    <property type="match status" value="1"/>
</dbReference>
<keyword evidence="10" id="KW-0190">Covalent protein-DNA linkage</keyword>
<dbReference type="GO" id="GO:0016779">
    <property type="term" value="F:nucleotidyltransferase activity"/>
    <property type="evidence" value="ECO:0007669"/>
    <property type="project" value="UniProtKB-KW"/>
</dbReference>
<dbReference type="EMBL" id="KY487929">
    <property type="protein sequence ID" value="AUM61926.1"/>
    <property type="molecule type" value="Genomic_DNA"/>
</dbReference>
<evidence type="ECO:0000256" key="7">
    <source>
        <dbReference type="ARBA" id="ARBA00022741"/>
    </source>
</evidence>
<evidence type="ECO:0000259" key="12">
    <source>
        <dbReference type="PROSITE" id="PS52020"/>
    </source>
</evidence>
<dbReference type="InterPro" id="IPR049912">
    <property type="entry name" value="CRESS_DNA_REP"/>
</dbReference>
<evidence type="ECO:0000256" key="10">
    <source>
        <dbReference type="ARBA" id="ARBA00023124"/>
    </source>
</evidence>
<evidence type="ECO:0000256" key="8">
    <source>
        <dbReference type="ARBA" id="ARBA00022759"/>
    </source>
</evidence>
<reference evidence="13" key="1">
    <citation type="submission" date="2017-01" db="EMBL/GenBank/DDBJ databases">
        <title>High-throughput sequencing uncovers low homogeneity in the biogeography of single-stranded DNA viruses.</title>
        <authorList>
            <person name="Pearson V.M."/>
            <person name="Rokyta D.R."/>
        </authorList>
    </citation>
    <scope>NUCLEOTIDE SEQUENCE</scope>
</reference>
<keyword evidence="2" id="KW-0808">Transferase</keyword>
<keyword evidence="7" id="KW-0547">Nucleotide-binding</keyword>